<name>A0ABY9E9C3_9GAMM</name>
<keyword evidence="3" id="KW-1185">Reference proteome</keyword>
<gene>
    <name evidence="2" type="ORF">M8T91_14240</name>
</gene>
<dbReference type="SUPFAM" id="SSF51735">
    <property type="entry name" value="NAD(P)-binding Rossmann-fold domains"/>
    <property type="match status" value="1"/>
</dbReference>
<dbReference type="PROSITE" id="PS00061">
    <property type="entry name" value="ADH_SHORT"/>
    <property type="match status" value="1"/>
</dbReference>
<dbReference type="InterPro" id="IPR036291">
    <property type="entry name" value="NAD(P)-bd_dom_sf"/>
</dbReference>
<dbReference type="Gene3D" id="3.40.50.720">
    <property type="entry name" value="NAD(P)-binding Rossmann-like Domain"/>
    <property type="match status" value="1"/>
</dbReference>
<dbReference type="PANTHER" id="PTHR43313:SF1">
    <property type="entry name" value="3BETA-HYDROXYSTEROID DEHYDROGENASE DHS-16"/>
    <property type="match status" value="1"/>
</dbReference>
<dbReference type="Pfam" id="PF00106">
    <property type="entry name" value="adh_short"/>
    <property type="match status" value="1"/>
</dbReference>
<protein>
    <submittedName>
        <fullName evidence="2">SDR family NAD(P)-dependent oxidoreductase</fullName>
    </submittedName>
</protein>
<accession>A0ABY9E9C3</accession>
<dbReference type="PANTHER" id="PTHR43313">
    <property type="entry name" value="SHORT-CHAIN DEHYDROGENASE/REDUCTASE FAMILY 9C"/>
    <property type="match status" value="1"/>
</dbReference>
<dbReference type="PRINTS" id="PR00080">
    <property type="entry name" value="SDRFAMILY"/>
</dbReference>
<dbReference type="Proteomes" id="UP001321520">
    <property type="component" value="Chromosome"/>
</dbReference>
<dbReference type="InterPro" id="IPR002347">
    <property type="entry name" value="SDR_fam"/>
</dbReference>
<dbReference type="InterPro" id="IPR020904">
    <property type="entry name" value="Sc_DH/Rdtase_CS"/>
</dbReference>
<comment type="similarity">
    <text evidence="1">Belongs to the short-chain dehydrogenases/reductases (SDR) family.</text>
</comment>
<dbReference type="RefSeq" id="WP_301414831.1">
    <property type="nucleotide sequence ID" value="NZ_CP098023.1"/>
</dbReference>
<reference evidence="2 3" key="1">
    <citation type="submission" date="2022-05" db="EMBL/GenBank/DDBJ databases">
        <title>Microbulbifer sp. nov., isolated from sponge.</title>
        <authorList>
            <person name="Gao L."/>
        </authorList>
    </citation>
    <scope>NUCLEOTIDE SEQUENCE [LARGE SCALE GENOMIC DNA]</scope>
    <source>
        <strain evidence="2 3">MI-G</strain>
    </source>
</reference>
<evidence type="ECO:0000256" key="1">
    <source>
        <dbReference type="RuleBase" id="RU000363"/>
    </source>
</evidence>
<dbReference type="EMBL" id="CP098023">
    <property type="protein sequence ID" value="WKD49045.1"/>
    <property type="molecule type" value="Genomic_DNA"/>
</dbReference>
<evidence type="ECO:0000313" key="3">
    <source>
        <dbReference type="Proteomes" id="UP001321520"/>
    </source>
</evidence>
<proteinExistence type="inferred from homology"/>
<sequence length="289" mass="31402">MKTAFITGAAEGQGLSLALKLDDLGWKVFAGVLPGLDTSKLTVSGRNIIPVEQDVSTTDSVVQSSETVASKLNGAGLNLLVNNAGIANLAQGVIEGLDIEDLQQLFEVNTYGQLRTVQAFLPMLRAVAPEARILNYASGVVIANTPGAGAYTMSKHAVTGMTLTLRHELAPLGVQATTIMPGGVKTSMTKDIHRTTQEIWNQISDNIRTVYEPHLREATTQILPDMVVNRGNSVEEMTEKVLKIIGTVKLKPIYLVGKDVKPLGIMRRWLSDSTLEKLIRMSYKIDTRY</sequence>
<evidence type="ECO:0000313" key="2">
    <source>
        <dbReference type="EMBL" id="WKD49045.1"/>
    </source>
</evidence>
<dbReference type="PRINTS" id="PR00081">
    <property type="entry name" value="GDHRDH"/>
</dbReference>
<organism evidence="2 3">
    <name type="scientific">Microbulbifer spongiae</name>
    <dbReference type="NCBI Taxonomy" id="2944933"/>
    <lineage>
        <taxon>Bacteria</taxon>
        <taxon>Pseudomonadati</taxon>
        <taxon>Pseudomonadota</taxon>
        <taxon>Gammaproteobacteria</taxon>
        <taxon>Cellvibrionales</taxon>
        <taxon>Microbulbiferaceae</taxon>
        <taxon>Microbulbifer</taxon>
    </lineage>
</organism>